<organism evidence="8 9">
    <name type="scientific">Pseudocitrobacter faecalis</name>
    <dbReference type="NCBI Taxonomy" id="1398493"/>
    <lineage>
        <taxon>Bacteria</taxon>
        <taxon>Pseudomonadati</taxon>
        <taxon>Pseudomonadota</taxon>
        <taxon>Gammaproteobacteria</taxon>
        <taxon>Enterobacterales</taxon>
        <taxon>Enterobacteriaceae</taxon>
        <taxon>Pseudocitrobacter</taxon>
    </lineage>
</organism>
<dbReference type="Gene3D" id="1.20.1250.20">
    <property type="entry name" value="MFS general substrate transporter like domains"/>
    <property type="match status" value="1"/>
</dbReference>
<dbReference type="SUPFAM" id="SSF103473">
    <property type="entry name" value="MFS general substrate transporter"/>
    <property type="match status" value="1"/>
</dbReference>
<dbReference type="InterPro" id="IPR050189">
    <property type="entry name" value="MFS_Efflux_Transporters"/>
</dbReference>
<feature type="transmembrane region" description="Helical" evidence="6">
    <location>
        <begin position="352"/>
        <end position="372"/>
    </location>
</feature>
<dbReference type="InterPro" id="IPR020846">
    <property type="entry name" value="MFS_dom"/>
</dbReference>
<feature type="transmembrane region" description="Helical" evidence="6">
    <location>
        <begin position="132"/>
        <end position="152"/>
    </location>
</feature>
<evidence type="ECO:0000256" key="4">
    <source>
        <dbReference type="ARBA" id="ARBA00022989"/>
    </source>
</evidence>
<dbReference type="RefSeq" id="WP_113858622.1">
    <property type="nucleotide sequence ID" value="NZ_QNRL01000007.1"/>
</dbReference>
<dbReference type="Proteomes" id="UP000253201">
    <property type="component" value="Unassembled WGS sequence"/>
</dbReference>
<feature type="transmembrane region" description="Helical" evidence="6">
    <location>
        <begin position="327"/>
        <end position="346"/>
    </location>
</feature>
<evidence type="ECO:0000256" key="6">
    <source>
        <dbReference type="SAM" id="Phobius"/>
    </source>
</evidence>
<protein>
    <submittedName>
        <fullName evidence="8">MFS family arabinose efflux permease</fullName>
    </submittedName>
</protein>
<evidence type="ECO:0000259" key="7">
    <source>
        <dbReference type="PROSITE" id="PS50850"/>
    </source>
</evidence>
<keyword evidence="5 6" id="KW-0472">Membrane</keyword>
<feature type="transmembrane region" description="Helical" evidence="6">
    <location>
        <begin position="292"/>
        <end position="315"/>
    </location>
</feature>
<dbReference type="Pfam" id="PF07690">
    <property type="entry name" value="MFS_1"/>
    <property type="match status" value="1"/>
</dbReference>
<gene>
    <name evidence="8" type="ORF">DFQ50_107267</name>
</gene>
<dbReference type="PROSITE" id="PS50850">
    <property type="entry name" value="MFS"/>
    <property type="match status" value="1"/>
</dbReference>
<evidence type="ECO:0000313" key="9">
    <source>
        <dbReference type="Proteomes" id="UP000253201"/>
    </source>
</evidence>
<feature type="transmembrane region" description="Helical" evidence="6">
    <location>
        <begin position="241"/>
        <end position="260"/>
    </location>
</feature>
<feature type="transmembrane region" description="Helical" evidence="6">
    <location>
        <begin position="98"/>
        <end position="120"/>
    </location>
</feature>
<dbReference type="InterPro" id="IPR011701">
    <property type="entry name" value="MFS"/>
</dbReference>
<evidence type="ECO:0000313" key="8">
    <source>
        <dbReference type="EMBL" id="RBP09543.1"/>
    </source>
</evidence>
<keyword evidence="2" id="KW-1003">Cell membrane</keyword>
<dbReference type="PANTHER" id="PTHR43124">
    <property type="entry name" value="PURINE EFFLUX PUMP PBUE"/>
    <property type="match status" value="1"/>
</dbReference>
<dbReference type="PANTHER" id="PTHR43124:SF3">
    <property type="entry name" value="CHLORAMPHENICOL EFFLUX PUMP RV0191"/>
    <property type="match status" value="1"/>
</dbReference>
<reference evidence="8 9" key="1">
    <citation type="submission" date="2018-06" db="EMBL/GenBank/DDBJ databases">
        <title>Genomic Encyclopedia of Type Strains, Phase IV (KMG-IV): sequencing the most valuable type-strain genomes for metagenomic binning, comparative biology and taxonomic classification.</title>
        <authorList>
            <person name="Goeker M."/>
        </authorList>
    </citation>
    <scope>NUCLEOTIDE SEQUENCE [LARGE SCALE GENOMIC DNA]</scope>
    <source>
        <strain evidence="8 9">DSM 27453</strain>
    </source>
</reference>
<sequence length="387" mass="40766">MKHTTALGITGFSLIAVTYGMARFSWGLMMPEVVKEVPFSPQIAGIIAACSYLAYCLAIVCAPFLVSRFGPRMPALTAALAAALGLILLALAHSPFMLAVGLFIAGTSAGLSSPALAEAVSQRISAPHQPQVNTVINAGTGAGIIISVPIVMAMPGGWRMACVSFAALAALCLAMAYRHLPDRPHAKSAHLPFSLRELLSPALLRLSIIALISGAASAAWWSFGPDILSHHLTVKAQLRSLLWLISGAAGILAIFTGLLARYLTWTHIYRLSQICMALPLLLMAFSQSYSGWLIPAVAMCGAGYVTLSGVLLVYAAESVREAPAAGVSVAFFMLAAGQVVGSALFGQIYAQYSVVVALIVFAGMSGGMLFTVPRKQCEEFRPLKKNQ</sequence>
<feature type="domain" description="Major facilitator superfamily (MFS) profile" evidence="7">
    <location>
        <begin position="6"/>
        <end position="375"/>
    </location>
</feature>
<accession>A0ABX9FT74</accession>
<name>A0ABX9FT74_9ENTR</name>
<keyword evidence="4 6" id="KW-1133">Transmembrane helix</keyword>
<feature type="transmembrane region" description="Helical" evidence="6">
    <location>
        <begin position="198"/>
        <end position="221"/>
    </location>
</feature>
<evidence type="ECO:0000256" key="3">
    <source>
        <dbReference type="ARBA" id="ARBA00022692"/>
    </source>
</evidence>
<feature type="transmembrane region" description="Helical" evidence="6">
    <location>
        <begin position="158"/>
        <end position="177"/>
    </location>
</feature>
<comment type="caution">
    <text evidence="8">The sequence shown here is derived from an EMBL/GenBank/DDBJ whole genome shotgun (WGS) entry which is preliminary data.</text>
</comment>
<proteinExistence type="predicted"/>
<keyword evidence="9" id="KW-1185">Reference proteome</keyword>
<evidence type="ECO:0000256" key="5">
    <source>
        <dbReference type="ARBA" id="ARBA00023136"/>
    </source>
</evidence>
<feature type="transmembrane region" description="Helical" evidence="6">
    <location>
        <begin position="73"/>
        <end position="92"/>
    </location>
</feature>
<comment type="subcellular location">
    <subcellularLocation>
        <location evidence="1">Cell membrane</location>
        <topology evidence="1">Multi-pass membrane protein</topology>
    </subcellularLocation>
</comment>
<dbReference type="EMBL" id="QNRL01000007">
    <property type="protein sequence ID" value="RBP09543.1"/>
    <property type="molecule type" value="Genomic_DNA"/>
</dbReference>
<feature type="transmembrane region" description="Helical" evidence="6">
    <location>
        <begin position="46"/>
        <end position="66"/>
    </location>
</feature>
<dbReference type="InterPro" id="IPR036259">
    <property type="entry name" value="MFS_trans_sf"/>
</dbReference>
<evidence type="ECO:0000256" key="2">
    <source>
        <dbReference type="ARBA" id="ARBA00022475"/>
    </source>
</evidence>
<evidence type="ECO:0000256" key="1">
    <source>
        <dbReference type="ARBA" id="ARBA00004651"/>
    </source>
</evidence>
<feature type="transmembrane region" description="Helical" evidence="6">
    <location>
        <begin position="267"/>
        <end position="286"/>
    </location>
</feature>
<keyword evidence="3 6" id="KW-0812">Transmembrane</keyword>